<feature type="active site" description="N6-AMP-lysine intermediate" evidence="12">
    <location>
        <position position="97"/>
    </location>
</feature>
<dbReference type="InterPro" id="IPR010994">
    <property type="entry name" value="RuvA_2-like"/>
</dbReference>
<dbReference type="GO" id="GO:0003677">
    <property type="term" value="F:DNA binding"/>
    <property type="evidence" value="ECO:0007669"/>
    <property type="project" value="InterPro"/>
</dbReference>
<dbReference type="NCBIfam" id="TIGR00575">
    <property type="entry name" value="dnlj"/>
    <property type="match status" value="1"/>
</dbReference>
<dbReference type="Gene3D" id="2.40.50.140">
    <property type="entry name" value="Nucleic acid-binding proteins"/>
    <property type="match status" value="1"/>
</dbReference>
<dbReference type="SUPFAM" id="SSF50249">
    <property type="entry name" value="Nucleic acid-binding proteins"/>
    <property type="match status" value="1"/>
</dbReference>
<dbReference type="SMART" id="SM00292">
    <property type="entry name" value="BRCT"/>
    <property type="match status" value="1"/>
</dbReference>
<dbReference type="InterPro" id="IPR001357">
    <property type="entry name" value="BRCT_dom"/>
</dbReference>
<comment type="catalytic activity">
    <reaction evidence="11 12">
        <text>NAD(+) + (deoxyribonucleotide)n-3'-hydroxyl + 5'-phospho-(deoxyribonucleotide)m = (deoxyribonucleotide)n+m + AMP + beta-nicotinamide D-nucleotide.</text>
        <dbReference type="EC" id="6.5.1.2"/>
    </reaction>
</comment>
<keyword evidence="7 12" id="KW-0460">Magnesium</keyword>
<dbReference type="Proteomes" id="UP000823897">
    <property type="component" value="Unassembled WGS sequence"/>
</dbReference>
<evidence type="ECO:0000256" key="5">
    <source>
        <dbReference type="ARBA" id="ARBA00022763"/>
    </source>
</evidence>
<evidence type="ECO:0000256" key="6">
    <source>
        <dbReference type="ARBA" id="ARBA00022833"/>
    </source>
</evidence>
<evidence type="ECO:0000256" key="12">
    <source>
        <dbReference type="HAMAP-Rule" id="MF_01588"/>
    </source>
</evidence>
<dbReference type="PROSITE" id="PS50172">
    <property type="entry name" value="BRCT"/>
    <property type="match status" value="1"/>
</dbReference>
<dbReference type="NCBIfam" id="NF005932">
    <property type="entry name" value="PRK07956.1"/>
    <property type="match status" value="1"/>
</dbReference>
<dbReference type="SUPFAM" id="SSF47781">
    <property type="entry name" value="RuvA domain 2-like"/>
    <property type="match status" value="1"/>
</dbReference>
<evidence type="ECO:0000256" key="2">
    <source>
        <dbReference type="ARBA" id="ARBA00022598"/>
    </source>
</evidence>
<keyword evidence="8 12" id="KW-0520">NAD</keyword>
<comment type="caution">
    <text evidence="14">The sequence shown here is derived from an EMBL/GenBank/DDBJ whole genome shotgun (WGS) entry which is preliminary data.</text>
</comment>
<gene>
    <name evidence="12 14" type="primary">ligA</name>
    <name evidence="14" type="ORF">H9911_12360</name>
</gene>
<feature type="domain" description="BRCT" evidence="13">
    <location>
        <begin position="564"/>
        <end position="644"/>
    </location>
</feature>
<dbReference type="EMBL" id="DWUV01000235">
    <property type="protein sequence ID" value="HJD35305.1"/>
    <property type="molecule type" value="Genomic_DNA"/>
</dbReference>
<proteinExistence type="inferred from homology"/>
<protein>
    <recommendedName>
        <fullName evidence="12">DNA ligase</fullName>
        <ecNumber evidence="12">6.5.1.2</ecNumber>
    </recommendedName>
    <alternativeName>
        <fullName evidence="12">Polydeoxyribonucleotide synthase [NAD(+)]</fullName>
    </alternativeName>
</protein>
<keyword evidence="4 12" id="KW-0479">Metal-binding</keyword>
<dbReference type="Gene3D" id="1.10.150.20">
    <property type="entry name" value="5' to 3' exonuclease, C-terminal subdomain"/>
    <property type="match status" value="2"/>
</dbReference>
<accession>A0A9D2U2L8</accession>
<name>A0A9D2U2L8_9FIRM</name>
<dbReference type="InterPro" id="IPR013839">
    <property type="entry name" value="DNAligase_adenylation"/>
</dbReference>
<dbReference type="PIRSF" id="PIRSF001604">
    <property type="entry name" value="LigA"/>
    <property type="match status" value="1"/>
</dbReference>
<comment type="cofactor">
    <cofactor evidence="12">
        <name>Mg(2+)</name>
        <dbReference type="ChEBI" id="CHEBI:18420"/>
    </cofactor>
    <cofactor evidence="12">
        <name>Mn(2+)</name>
        <dbReference type="ChEBI" id="CHEBI:29035"/>
    </cofactor>
</comment>
<feature type="binding site" evidence="12">
    <location>
        <position position="118"/>
    </location>
    <ligand>
        <name>NAD(+)</name>
        <dbReference type="ChEBI" id="CHEBI:57540"/>
    </ligand>
</feature>
<evidence type="ECO:0000259" key="13">
    <source>
        <dbReference type="PROSITE" id="PS50172"/>
    </source>
</evidence>
<dbReference type="Pfam" id="PF12826">
    <property type="entry name" value="HHH_2"/>
    <property type="match status" value="1"/>
</dbReference>
<dbReference type="Pfam" id="PF03120">
    <property type="entry name" value="OB_DNA_ligase"/>
    <property type="match status" value="1"/>
</dbReference>
<dbReference type="GO" id="GO:0006260">
    <property type="term" value="P:DNA replication"/>
    <property type="evidence" value="ECO:0007669"/>
    <property type="project" value="UniProtKB-KW"/>
</dbReference>
<feature type="binding site" evidence="12">
    <location>
        <position position="404"/>
    </location>
    <ligand>
        <name>Zn(2+)</name>
        <dbReference type="ChEBI" id="CHEBI:29105"/>
    </ligand>
</feature>
<reference evidence="14" key="2">
    <citation type="submission" date="2021-04" db="EMBL/GenBank/DDBJ databases">
        <authorList>
            <person name="Gilroy R."/>
        </authorList>
    </citation>
    <scope>NUCLEOTIDE SEQUENCE</scope>
    <source>
        <strain evidence="14">ChiGjej3B3-11674</strain>
    </source>
</reference>
<dbReference type="HAMAP" id="MF_01588">
    <property type="entry name" value="DNA_ligase_A"/>
    <property type="match status" value="1"/>
</dbReference>
<evidence type="ECO:0000313" key="15">
    <source>
        <dbReference type="Proteomes" id="UP000823897"/>
    </source>
</evidence>
<keyword evidence="3 12" id="KW-0235">DNA replication</keyword>
<dbReference type="Pfam" id="PF00533">
    <property type="entry name" value="BRCT"/>
    <property type="match status" value="1"/>
</dbReference>
<evidence type="ECO:0000256" key="3">
    <source>
        <dbReference type="ARBA" id="ARBA00022705"/>
    </source>
</evidence>
<feature type="binding site" evidence="12">
    <location>
        <position position="382"/>
    </location>
    <ligand>
        <name>Zn(2+)</name>
        <dbReference type="ChEBI" id="CHEBI:29105"/>
    </ligand>
</feature>
<evidence type="ECO:0000256" key="1">
    <source>
        <dbReference type="ARBA" id="ARBA00004067"/>
    </source>
</evidence>
<evidence type="ECO:0000256" key="4">
    <source>
        <dbReference type="ARBA" id="ARBA00022723"/>
    </source>
</evidence>
<dbReference type="Gene3D" id="3.30.470.30">
    <property type="entry name" value="DNA ligase/mRNA capping enzyme"/>
    <property type="match status" value="1"/>
</dbReference>
<dbReference type="InterPro" id="IPR036420">
    <property type="entry name" value="BRCT_dom_sf"/>
</dbReference>
<dbReference type="InterPro" id="IPR013840">
    <property type="entry name" value="DNAligase_N"/>
</dbReference>
<dbReference type="GO" id="GO:0006281">
    <property type="term" value="P:DNA repair"/>
    <property type="evidence" value="ECO:0007669"/>
    <property type="project" value="UniProtKB-KW"/>
</dbReference>
<dbReference type="AlphaFoldDB" id="A0A9D2U2L8"/>
<evidence type="ECO:0000256" key="9">
    <source>
        <dbReference type="ARBA" id="ARBA00023204"/>
    </source>
</evidence>
<organism evidence="14 15">
    <name type="scientific">Candidatus Mediterraneibacter tabaqchaliae</name>
    <dbReference type="NCBI Taxonomy" id="2838689"/>
    <lineage>
        <taxon>Bacteria</taxon>
        <taxon>Bacillati</taxon>
        <taxon>Bacillota</taxon>
        <taxon>Clostridia</taxon>
        <taxon>Lachnospirales</taxon>
        <taxon>Lachnospiraceae</taxon>
        <taxon>Mediterraneibacter</taxon>
    </lineage>
</organism>
<feature type="binding site" evidence="12">
    <location>
        <position position="399"/>
    </location>
    <ligand>
        <name>Zn(2+)</name>
        <dbReference type="ChEBI" id="CHEBI:29105"/>
    </ligand>
</feature>
<dbReference type="Gene3D" id="3.40.50.10190">
    <property type="entry name" value="BRCT domain"/>
    <property type="match status" value="1"/>
</dbReference>
<dbReference type="InterPro" id="IPR004150">
    <property type="entry name" value="NAD_DNA_ligase_OB"/>
</dbReference>
<dbReference type="EC" id="6.5.1.2" evidence="12"/>
<comment type="caution">
    <text evidence="12">Lacks conserved residue(s) required for the propagation of feature annotation.</text>
</comment>
<dbReference type="SUPFAM" id="SSF56091">
    <property type="entry name" value="DNA ligase/mRNA capping enzyme, catalytic domain"/>
    <property type="match status" value="1"/>
</dbReference>
<dbReference type="GO" id="GO:0046872">
    <property type="term" value="F:metal ion binding"/>
    <property type="evidence" value="ECO:0007669"/>
    <property type="project" value="UniProtKB-KW"/>
</dbReference>
<evidence type="ECO:0000256" key="10">
    <source>
        <dbReference type="ARBA" id="ARBA00023211"/>
    </source>
</evidence>
<keyword evidence="6 12" id="KW-0862">Zinc</keyword>
<dbReference type="Pfam" id="PF01653">
    <property type="entry name" value="DNA_ligase_aden"/>
    <property type="match status" value="1"/>
</dbReference>
<comment type="function">
    <text evidence="1 12">DNA ligase that catalyzes the formation of phosphodiester linkages between 5'-phosphoryl and 3'-hydroxyl groups in double-stranded DNA using NAD as a coenzyme and as the energy source for the reaction. It is essential for DNA replication and repair of damaged DNA.</text>
</comment>
<keyword evidence="2 12" id="KW-0436">Ligase</keyword>
<dbReference type="InterPro" id="IPR012340">
    <property type="entry name" value="NA-bd_OB-fold"/>
</dbReference>
<feature type="binding site" evidence="12">
    <location>
        <position position="379"/>
    </location>
    <ligand>
        <name>Zn(2+)</name>
        <dbReference type="ChEBI" id="CHEBI:29105"/>
    </ligand>
</feature>
<reference evidence="14" key="1">
    <citation type="journal article" date="2021" name="PeerJ">
        <title>Extensive microbial diversity within the chicken gut microbiome revealed by metagenomics and culture.</title>
        <authorList>
            <person name="Gilroy R."/>
            <person name="Ravi A."/>
            <person name="Getino M."/>
            <person name="Pursley I."/>
            <person name="Horton D.L."/>
            <person name="Alikhan N.F."/>
            <person name="Baker D."/>
            <person name="Gharbi K."/>
            <person name="Hall N."/>
            <person name="Watson M."/>
            <person name="Adriaenssens E.M."/>
            <person name="Foster-Nyarko E."/>
            <person name="Jarju S."/>
            <person name="Secka A."/>
            <person name="Antonio M."/>
            <person name="Oren A."/>
            <person name="Chaudhuri R.R."/>
            <person name="La Ragione R."/>
            <person name="Hildebrand F."/>
            <person name="Pallen M.J."/>
        </authorList>
    </citation>
    <scope>NUCLEOTIDE SEQUENCE</scope>
    <source>
        <strain evidence="14">ChiGjej3B3-11674</strain>
    </source>
</reference>
<dbReference type="SUPFAM" id="SSF52113">
    <property type="entry name" value="BRCT domain"/>
    <property type="match status" value="1"/>
</dbReference>
<evidence type="ECO:0000256" key="8">
    <source>
        <dbReference type="ARBA" id="ARBA00023027"/>
    </source>
</evidence>
<dbReference type="CDD" id="cd17748">
    <property type="entry name" value="BRCT_DNA_ligase_like"/>
    <property type="match status" value="1"/>
</dbReference>
<evidence type="ECO:0000256" key="7">
    <source>
        <dbReference type="ARBA" id="ARBA00022842"/>
    </source>
</evidence>
<evidence type="ECO:0000256" key="11">
    <source>
        <dbReference type="ARBA" id="ARBA00034005"/>
    </source>
</evidence>
<sequence length="652" mass="73041">MRELVELLNRARRAYEQEDTEIMSNYEYDQLYDELLGLEKELNTTLASSPTVNVGYEVLSELPKERHESPMLSLDKTKEVSRLREFLGDQKAVISWKLDGLTIVLTYRNGTLAKAVTRGNGEVGEVVTNNARVFRNLPLHIPYQGELVLRGEAVISYKDFEKINEEIGDADAKYKNPRNLCSGSVRQLNNEITAKRRVRFYAFTLVSADGVDFRNSRQYQMQWLEEQGFDVVENHLVTAGTIDEEVEWFAHHIETNELPSDGLVLVYDDIAYGQSLGATAKFPRDSFAFKWADEIRETTLKEIEWSPSRTGLINPVAVFEPVELEGTTVSRASVHNISIMEELELGVGDRITVYKANMIIPQIAENLTRSGVKDIPETCPVCGGATRIAMDNETKTLYCTNPGCQAKHVKSFTLFVSRDAMNIEGLSEATLEKFIANGYVKDLTDLFHLDRYAEEIKNMDGFGEKSYENLQNSVDNARTTTLPRLVYSLGIPNIGIANAKVICRALGNDPERVMNATAEELDEIPGVGDVIAKAYVDYFADEEHRDVFRRLLAEVHIPEEEETADSQKFAGVNFVITGSVEHFANRAEVKEEIEKRGGKVTGSVTSKTNYLINNDVNSASSKNRKARELGIPILSEEAFLKMLEGPAEGSGN</sequence>
<keyword evidence="10 12" id="KW-0464">Manganese</keyword>
<dbReference type="SMART" id="SM00532">
    <property type="entry name" value="LIGANc"/>
    <property type="match status" value="1"/>
</dbReference>
<dbReference type="InterPro" id="IPR003583">
    <property type="entry name" value="Hlx-hairpin-Hlx_DNA-bd_motif"/>
</dbReference>
<feature type="binding site" evidence="12">
    <location>
        <begin position="73"/>
        <end position="74"/>
    </location>
    <ligand>
        <name>NAD(+)</name>
        <dbReference type="ChEBI" id="CHEBI:57540"/>
    </ligand>
</feature>
<dbReference type="InterPro" id="IPR041663">
    <property type="entry name" value="DisA/LigA_HHH"/>
</dbReference>
<dbReference type="SMART" id="SM00278">
    <property type="entry name" value="HhH1"/>
    <property type="match status" value="3"/>
</dbReference>
<comment type="similarity">
    <text evidence="12">Belongs to the NAD-dependent DNA ligase family. LigA subfamily.</text>
</comment>
<dbReference type="GO" id="GO:0003911">
    <property type="term" value="F:DNA ligase (NAD+) activity"/>
    <property type="evidence" value="ECO:0007669"/>
    <property type="project" value="UniProtKB-UniRule"/>
</dbReference>
<keyword evidence="9 12" id="KW-0234">DNA repair</keyword>
<feature type="binding site" evidence="12">
    <location>
        <position position="152"/>
    </location>
    <ligand>
        <name>NAD(+)</name>
        <dbReference type="ChEBI" id="CHEBI:57540"/>
    </ligand>
</feature>
<dbReference type="Gene3D" id="1.10.287.610">
    <property type="entry name" value="Helix hairpin bin"/>
    <property type="match status" value="1"/>
</dbReference>
<dbReference type="InterPro" id="IPR001679">
    <property type="entry name" value="DNA_ligase"/>
</dbReference>
<keyword evidence="5 12" id="KW-0227">DNA damage</keyword>
<feature type="binding site" evidence="12">
    <location>
        <position position="290"/>
    </location>
    <ligand>
        <name>NAD(+)</name>
        <dbReference type="ChEBI" id="CHEBI:57540"/>
    </ligand>
</feature>
<evidence type="ECO:0000313" key="14">
    <source>
        <dbReference type="EMBL" id="HJD35305.1"/>
    </source>
</evidence>